<sequence length="214" mass="23702">MDSNGFGNFEDIFRACGLGNINMDDLKNSKDNKSNEEKFRDKTTSDGNAQDTGGGFNFGCNDIPGGFQNVNPELFIVVAEILGNVMAGNMPFNVQNAVGNWLELVGQVILTYNSQQQYFQGGPGRYFNPMYYNVSNPFCNQTSTSSAEENMTSYGVSKSEGESSEEKGSGSSKKYSKKNKKNDDIRVLKNKMEDLLSQIQDIKEEINNIKNNQA</sequence>
<feature type="compositionally biased region" description="Basic and acidic residues" evidence="1">
    <location>
        <begin position="159"/>
        <end position="168"/>
    </location>
</feature>
<protein>
    <submittedName>
        <fullName evidence="2">Uncharacterized protein</fullName>
    </submittedName>
</protein>
<dbReference type="RefSeq" id="WP_159135833.1">
    <property type="nucleotide sequence ID" value="NZ_CAKJVD010000035.1"/>
</dbReference>
<reference evidence="2" key="1">
    <citation type="submission" date="2022-10" db="EMBL/GenBank/DDBJ databases">
        <authorList>
            <person name="Aires J."/>
            <person name="Mesa V."/>
        </authorList>
    </citation>
    <scope>NUCLEOTIDE SEQUENCE</scope>
    <source>
        <strain evidence="2">Clostridium neonatale JD116</strain>
    </source>
</reference>
<dbReference type="AlphaFoldDB" id="A0AAD1YIH2"/>
<gene>
    <name evidence="2" type="ORF">CNEO2_40107</name>
</gene>
<evidence type="ECO:0000313" key="2">
    <source>
        <dbReference type="EMBL" id="CAI3642967.1"/>
    </source>
</evidence>
<dbReference type="EMBL" id="CAMTCP010000248">
    <property type="protein sequence ID" value="CAI3642967.1"/>
    <property type="molecule type" value="Genomic_DNA"/>
</dbReference>
<feature type="region of interest" description="Disordered" evidence="1">
    <location>
        <begin position="142"/>
        <end position="184"/>
    </location>
</feature>
<organism evidence="2 3">
    <name type="scientific">Clostridium neonatale</name>
    <dbReference type="NCBI Taxonomy" id="137838"/>
    <lineage>
        <taxon>Bacteria</taxon>
        <taxon>Bacillati</taxon>
        <taxon>Bacillota</taxon>
        <taxon>Clostridia</taxon>
        <taxon>Eubacteriales</taxon>
        <taxon>Clostridiaceae</taxon>
        <taxon>Clostridium</taxon>
    </lineage>
</organism>
<dbReference type="Proteomes" id="UP001189143">
    <property type="component" value="Unassembled WGS sequence"/>
</dbReference>
<feature type="region of interest" description="Disordered" evidence="1">
    <location>
        <begin position="26"/>
        <end position="53"/>
    </location>
</feature>
<feature type="compositionally biased region" description="Polar residues" evidence="1">
    <location>
        <begin position="142"/>
        <end position="152"/>
    </location>
</feature>
<feature type="compositionally biased region" description="Basic and acidic residues" evidence="1">
    <location>
        <begin position="26"/>
        <end position="44"/>
    </location>
</feature>
<comment type="caution">
    <text evidence="2">The sequence shown here is derived from an EMBL/GenBank/DDBJ whole genome shotgun (WGS) entry which is preliminary data.</text>
</comment>
<name>A0AAD1YIH2_9CLOT</name>
<dbReference type="GeneID" id="68876947"/>
<proteinExistence type="predicted"/>
<accession>A0AAD1YIH2</accession>
<evidence type="ECO:0000313" key="3">
    <source>
        <dbReference type="Proteomes" id="UP001189143"/>
    </source>
</evidence>
<evidence type="ECO:0000256" key="1">
    <source>
        <dbReference type="SAM" id="MobiDB-lite"/>
    </source>
</evidence>